<dbReference type="InterPro" id="IPR012910">
    <property type="entry name" value="Plug_dom"/>
</dbReference>
<dbReference type="Pfam" id="PF13715">
    <property type="entry name" value="CarbopepD_reg_2"/>
    <property type="match status" value="1"/>
</dbReference>
<gene>
    <name evidence="12" type="ORF">BZG01_15695</name>
</gene>
<evidence type="ECO:0000256" key="4">
    <source>
        <dbReference type="ARBA" id="ARBA00022692"/>
    </source>
</evidence>
<comment type="similarity">
    <text evidence="8 9">Belongs to the TonB-dependent receptor family.</text>
</comment>
<dbReference type="Pfam" id="PF07715">
    <property type="entry name" value="Plug"/>
    <property type="match status" value="1"/>
</dbReference>
<dbReference type="RefSeq" id="WP_101310799.1">
    <property type="nucleotide sequence ID" value="NZ_MVDE01000028.1"/>
</dbReference>
<dbReference type="PROSITE" id="PS52016">
    <property type="entry name" value="TONB_DEPENDENT_REC_3"/>
    <property type="match status" value="1"/>
</dbReference>
<dbReference type="Pfam" id="PF00593">
    <property type="entry name" value="TonB_dep_Rec_b-barrel"/>
    <property type="match status" value="1"/>
</dbReference>
<keyword evidence="5 9" id="KW-0798">TonB box</keyword>
<dbReference type="InterPro" id="IPR039426">
    <property type="entry name" value="TonB-dep_rcpt-like"/>
</dbReference>
<dbReference type="SUPFAM" id="SSF56935">
    <property type="entry name" value="Porins"/>
    <property type="match status" value="1"/>
</dbReference>
<sequence length="1033" mass="114966">MKKITLLLLIFTNVLIVNAQIKLSGRVNDQQGNSLPGVNVVLKGTVKGTVTSLDGNYSIEAKSDDVLVFSFMGFASKEEPVKGRTLINVVLGEDVQQLNEVVATAIGIKQQKKKIGYATEKIVDDVIVQAKSLNLGGALTGQVAGLTVTNPTGIFQSPDFQLRGKKPLIVLDGIPVETDFFDIPTENIESINVLKGTSASALYGSRGKNGAILLTSKKGTSKELQTTVSTTLMVSAGYAAFPDPQHEYGSGSNGQYEFWDGADGGISDGDMTWGPKFEPGKMIAQWNSPIRDKVTGETIEWYGGVKNTKYDDRSRYERVPTPWIQHNNLKNFLSTGIISNTDMSISMKTDRGQFMMTGKYAYQKGQVPSSRVNSGGLNFNGSYKLTEDLTLEGGLSYSKVYSPNYPRYGYGPKNHMYTVLVWMSDDVDGEALKNHFWIPGQEGYQQANYNYAWYNNPYFASSELKQAHDRNVISGQVKLRWDVLPNLSIQGRGAVRMKDLFENMQSPKSYMNYGDSREGDYKTWNSEQTNFDTDVLLTYTANISDDLNLTVNGGASYFYRKYQQEYAATDGLIVPGIYNMGNSQGPVMATNYLEEKATSSVYATATLDVFKSWFLTLTGRNDKSSTMPTQNNSYFYPSVALSTMVSDYITMPKQVDYLKVYGSWAQVSSDLDPYQIESTYSNNGTFGMSPKISYPAGIVNSNIKPEKSTSTEFGLSTSFFKNRLGLEGTYYKVIDENQIIQLPLSKASGFSSRYVNGNEYETKGLELALSAKLINKAFKWNVRTNWSFNKKTLTKIYGGEEKYNDLRVGDRADDMWGTQWQKTDDGRLIIDPNTGLTIKDSEKGYLGHSDPNARFGFQNTFNYKKFTLNVDFDGVIGGVMSSKTIQKLWWGGRHPESTTGRDAEYAAGKAVYVPKGVNVLANGDIVENTTAVSWQTWSQNYPYRANVTEDENKKFANVFDRSYVKLRKVALTYNFDNNNKVRLLNGAAITLFANNVAVLKNIPLVDPDFKTGNDDDLQDPSARYIGVTTKFTF</sequence>
<evidence type="ECO:0000256" key="5">
    <source>
        <dbReference type="ARBA" id="ARBA00023077"/>
    </source>
</evidence>
<dbReference type="SUPFAM" id="SSF49464">
    <property type="entry name" value="Carboxypeptidase regulatory domain-like"/>
    <property type="match status" value="1"/>
</dbReference>
<dbReference type="GO" id="GO:0009279">
    <property type="term" value="C:cell outer membrane"/>
    <property type="evidence" value="ECO:0007669"/>
    <property type="project" value="UniProtKB-SubCell"/>
</dbReference>
<evidence type="ECO:0000256" key="1">
    <source>
        <dbReference type="ARBA" id="ARBA00004571"/>
    </source>
</evidence>
<reference evidence="12 13" key="1">
    <citation type="journal article" date="2017" name="Front. Microbiol.">
        <title>Labilibaculum manganireducens gen. nov., sp. nov. and Labilibaculum filiforme sp. nov., Novel Bacteroidetes Isolated from Subsurface Sediments of the Baltic Sea.</title>
        <authorList>
            <person name="Vandieken V."/>
            <person name="Marshall I.P."/>
            <person name="Niemann H."/>
            <person name="Engelen B."/>
            <person name="Cypionka H."/>
        </authorList>
    </citation>
    <scope>NUCLEOTIDE SEQUENCE [LARGE SCALE GENOMIC DNA]</scope>
    <source>
        <strain evidence="12 13">59.10-2M</strain>
    </source>
</reference>
<comment type="subcellular location">
    <subcellularLocation>
        <location evidence="1 8">Cell outer membrane</location>
        <topology evidence="1 8">Multi-pass membrane protein</topology>
    </subcellularLocation>
</comment>
<evidence type="ECO:0000259" key="11">
    <source>
        <dbReference type="Pfam" id="PF07715"/>
    </source>
</evidence>
<evidence type="ECO:0000313" key="13">
    <source>
        <dbReference type="Proteomes" id="UP000233618"/>
    </source>
</evidence>
<evidence type="ECO:0000256" key="2">
    <source>
        <dbReference type="ARBA" id="ARBA00022448"/>
    </source>
</evidence>
<evidence type="ECO:0000256" key="3">
    <source>
        <dbReference type="ARBA" id="ARBA00022452"/>
    </source>
</evidence>
<evidence type="ECO:0000259" key="10">
    <source>
        <dbReference type="Pfam" id="PF00593"/>
    </source>
</evidence>
<keyword evidence="6 8" id="KW-0472">Membrane</keyword>
<keyword evidence="4 8" id="KW-0812">Transmembrane</keyword>
<evidence type="ECO:0000313" key="12">
    <source>
        <dbReference type="EMBL" id="PKQ63642.1"/>
    </source>
</evidence>
<dbReference type="InterPro" id="IPR036942">
    <property type="entry name" value="Beta-barrel_TonB_sf"/>
</dbReference>
<dbReference type="InterPro" id="IPR008969">
    <property type="entry name" value="CarboxyPept-like_regulatory"/>
</dbReference>
<dbReference type="Proteomes" id="UP000233618">
    <property type="component" value="Unassembled WGS sequence"/>
</dbReference>
<feature type="domain" description="TonB-dependent receptor-like beta-barrel" evidence="10">
    <location>
        <begin position="447"/>
        <end position="820"/>
    </location>
</feature>
<evidence type="ECO:0000256" key="6">
    <source>
        <dbReference type="ARBA" id="ARBA00023136"/>
    </source>
</evidence>
<accession>A0A2N3I006</accession>
<keyword evidence="7 8" id="KW-0998">Cell outer membrane</keyword>
<dbReference type="InterPro" id="IPR037066">
    <property type="entry name" value="Plug_dom_sf"/>
</dbReference>
<protein>
    <submittedName>
        <fullName evidence="12">SusC/RagA family TonB-linked outer membrane protein</fullName>
    </submittedName>
</protein>
<keyword evidence="2 8" id="KW-0813">Transport</keyword>
<dbReference type="InterPro" id="IPR023996">
    <property type="entry name" value="TonB-dep_OMP_SusC/RagA"/>
</dbReference>
<proteinExistence type="inferred from homology"/>
<dbReference type="NCBIfam" id="TIGR04056">
    <property type="entry name" value="OMP_RagA_SusC"/>
    <property type="match status" value="1"/>
</dbReference>
<evidence type="ECO:0000256" key="8">
    <source>
        <dbReference type="PROSITE-ProRule" id="PRU01360"/>
    </source>
</evidence>
<evidence type="ECO:0000256" key="9">
    <source>
        <dbReference type="RuleBase" id="RU003357"/>
    </source>
</evidence>
<dbReference type="EMBL" id="MVDE01000028">
    <property type="protein sequence ID" value="PKQ63642.1"/>
    <property type="molecule type" value="Genomic_DNA"/>
</dbReference>
<dbReference type="Gene3D" id="2.40.170.20">
    <property type="entry name" value="TonB-dependent receptor, beta-barrel domain"/>
    <property type="match status" value="1"/>
</dbReference>
<name>A0A2N3I006_9BACT</name>
<feature type="domain" description="TonB-dependent receptor plug" evidence="11">
    <location>
        <begin position="112"/>
        <end position="210"/>
    </location>
</feature>
<keyword evidence="13" id="KW-1185">Reference proteome</keyword>
<dbReference type="AlphaFoldDB" id="A0A2N3I006"/>
<keyword evidence="3 8" id="KW-1134">Transmembrane beta strand</keyword>
<dbReference type="InterPro" id="IPR000531">
    <property type="entry name" value="Beta-barrel_TonB"/>
</dbReference>
<evidence type="ECO:0000256" key="7">
    <source>
        <dbReference type="ARBA" id="ARBA00023237"/>
    </source>
</evidence>
<dbReference type="Gene3D" id="2.170.130.10">
    <property type="entry name" value="TonB-dependent receptor, plug domain"/>
    <property type="match status" value="1"/>
</dbReference>
<organism evidence="12 13">
    <name type="scientific">Labilibaculum manganireducens</name>
    <dbReference type="NCBI Taxonomy" id="1940525"/>
    <lineage>
        <taxon>Bacteria</taxon>
        <taxon>Pseudomonadati</taxon>
        <taxon>Bacteroidota</taxon>
        <taxon>Bacteroidia</taxon>
        <taxon>Marinilabiliales</taxon>
        <taxon>Marinifilaceae</taxon>
        <taxon>Labilibaculum</taxon>
    </lineage>
</organism>
<comment type="caution">
    <text evidence="12">The sequence shown here is derived from an EMBL/GenBank/DDBJ whole genome shotgun (WGS) entry which is preliminary data.</text>
</comment>